<keyword evidence="9" id="KW-1185">Reference proteome</keyword>
<comment type="caution">
    <text evidence="8">The sequence shown here is derived from an EMBL/GenBank/DDBJ whole genome shotgun (WGS) entry which is preliminary data.</text>
</comment>
<feature type="domain" description="TIR" evidence="7">
    <location>
        <begin position="11"/>
        <end position="177"/>
    </location>
</feature>
<gene>
    <name evidence="8" type="ORF">RJT34_00160</name>
</gene>
<dbReference type="InterPro" id="IPR000157">
    <property type="entry name" value="TIR_dom"/>
</dbReference>
<dbReference type="Gene3D" id="3.40.50.300">
    <property type="entry name" value="P-loop containing nucleotide triphosphate hydrolases"/>
    <property type="match status" value="1"/>
</dbReference>
<dbReference type="GO" id="GO:0061809">
    <property type="term" value="F:NAD+ nucleosidase activity, cyclic ADP-ribose generating"/>
    <property type="evidence" value="ECO:0007669"/>
    <property type="project" value="UniProtKB-EC"/>
</dbReference>
<reference evidence="8 9" key="1">
    <citation type="submission" date="2024-01" db="EMBL/GenBank/DDBJ databases">
        <title>The genomes of 5 underutilized Papilionoideae crops provide insights into root nodulation and disease resistance.</title>
        <authorList>
            <person name="Yuan L."/>
        </authorList>
    </citation>
    <scope>NUCLEOTIDE SEQUENCE [LARGE SCALE GENOMIC DNA]</scope>
    <source>
        <strain evidence="8">LY-2023</strain>
        <tissue evidence="8">Leaf</tissue>
    </source>
</reference>
<name>A0AAN9KEY7_CLITE</name>
<dbReference type="InterPro" id="IPR035897">
    <property type="entry name" value="Toll_tir_struct_dom_sf"/>
</dbReference>
<evidence type="ECO:0000313" key="8">
    <source>
        <dbReference type="EMBL" id="KAK7316585.1"/>
    </source>
</evidence>
<comment type="catalytic activity">
    <reaction evidence="6">
        <text>NAD(+) + H2O = ADP-D-ribose + nicotinamide + H(+)</text>
        <dbReference type="Rhea" id="RHEA:16301"/>
        <dbReference type="ChEBI" id="CHEBI:15377"/>
        <dbReference type="ChEBI" id="CHEBI:15378"/>
        <dbReference type="ChEBI" id="CHEBI:17154"/>
        <dbReference type="ChEBI" id="CHEBI:57540"/>
        <dbReference type="ChEBI" id="CHEBI:57967"/>
        <dbReference type="EC" id="3.2.2.6"/>
    </reaction>
    <physiologicalReaction direction="left-to-right" evidence="6">
        <dbReference type="Rhea" id="RHEA:16302"/>
    </physiologicalReaction>
</comment>
<dbReference type="SUPFAM" id="SSF52058">
    <property type="entry name" value="L domain-like"/>
    <property type="match status" value="1"/>
</dbReference>
<dbReference type="FunFam" id="3.40.50.10140:FF:000007">
    <property type="entry name" value="Disease resistance protein (TIR-NBS-LRR class)"/>
    <property type="match status" value="1"/>
</dbReference>
<dbReference type="GO" id="GO:0006952">
    <property type="term" value="P:defense response"/>
    <property type="evidence" value="ECO:0007669"/>
    <property type="project" value="InterPro"/>
</dbReference>
<evidence type="ECO:0000256" key="1">
    <source>
        <dbReference type="ARBA" id="ARBA00011982"/>
    </source>
</evidence>
<dbReference type="Gene3D" id="3.40.50.10140">
    <property type="entry name" value="Toll/interleukin-1 receptor homology (TIR) domain"/>
    <property type="match status" value="1"/>
</dbReference>
<dbReference type="EC" id="3.2.2.6" evidence="1"/>
<sequence length="1391" mass="158643">MASSSSSKFLKKHDVFLSFRGEDTRGGFTSHLWEALKQKNLETYIDYRLEKGGEISEALIKAIEESHVSVVILSENYASSKWCLGELAKIVECKREHGQVVVPVFYNTDPSHVRKQTGTYYHAFAKHGLDPNCNAKQLHTWKAALTQVANLAGWDSLTYRTESEFIKDIVTDILQKLNQRYPIELKGLVGIKENYAMVESLLEIGSGGVRMVGIWGMGGIGKTTLAIALHVKLCSQFESHCFLTSVRERSEKYGLDVLQNELFSSLLKEKNLDHDIPEAKPHFVRSRLSRNKVLIVLDDVATTEQIEYLIGDYDCLGPGSRVIVTTRDKHIFSHVDGIYRVKELNFNDSLQLFCLNAFREKCPRTGYQELSQSVITYCKGNPLALKVLGSHLRSRSKEAWESELRKLQKIPDVKIHNVLKRSYDDLDRTQKNIFLDIACFLKGESKDHVTSLLEACDFFAAIGIEVLLDKSLITISNDNKIGMHDLIQEMGWEIVHQESNEPGKRSRLWDCEEVYSVLKTNKGTEAIEGIILDVSKIDALHLSFHTFTKMTNIRFLKFYSGKWGEKCNVYLPSGLQTLSDKLRYLQWHGYCLESLPSTFSAKFLVELSMPHSHLEKLWDGVQNLENLKEIDLSFSKHLIEVPDLSMATNLEVLSLLECRSLSQVPPSILSLHKLKYLDLEGCTEIESLQTNVYLKSLRHLRLSHCSRLKEFSISSKELEMLWLDGTDIAEFPSSIWHCEKLKLVSLKDCDNLDSVRNELTNDPVLRSTKSLLLSGCKQLNSSNLSCILYGFRSVSWLYLENCFNLRELPDNIGFLSSLKYLLLSGSNVESLSSNIKNLSMLQELVLDNCRELVSLPELPPSLQELSAVNCTSLETDFTKLLVLEHNISFSLKHGLKERPKFVFLPGAQVPDRFTFRAKDNSITIRHIPEYGLCGFIFCLMLSQMSPSGKNGYAECSINTHARSIEKRIFLGNLNWISDHVLFWYCDFNESVVDNPFLRGTQQIGYLENISIEFKCGLKMKECGVYPIYAPKCGYSFIQQVPMLELGGSSKDIIDQEHSSAKGIPKLQPRVIEFMVEGTYQANEDHQTKKLQEVMHQTVTVEDSCKSKNEPQILKDEDCYTSSSIRENQITPLEANSDQIIEVLDVKDSSNNQIYKCPEPDWDPIDEVERILSYTYKSTHLTNVLESEVQSPNVKAILEKLGTLLETSLEILFSDSEVKQHIQHVLEQLGLFEDQVPLKLRPIIDKLKYFIEYVDDEFATTQKAIQGYHKLLHSRSHFSEKLNKARVQQDEINSKASHGKVQLENINHEVFQLEKKLTGLVETREKLRRALENCDMEKRKLMTEVAQWVPECKAIIAALKVSNTSYKWAVTNKKRAEDEWADLKKAFAANKI</sequence>
<dbReference type="InterPro" id="IPR027417">
    <property type="entry name" value="P-loop_NTPase"/>
</dbReference>
<evidence type="ECO:0000256" key="3">
    <source>
        <dbReference type="ARBA" id="ARBA00022737"/>
    </source>
</evidence>
<dbReference type="EMBL" id="JAYKXN010000001">
    <property type="protein sequence ID" value="KAK7316585.1"/>
    <property type="molecule type" value="Genomic_DNA"/>
</dbReference>
<dbReference type="Gene3D" id="3.80.10.10">
    <property type="entry name" value="Ribonuclease Inhibitor"/>
    <property type="match status" value="2"/>
</dbReference>
<dbReference type="SMART" id="SM00255">
    <property type="entry name" value="TIR"/>
    <property type="match status" value="1"/>
</dbReference>
<keyword evidence="5" id="KW-0520">NAD</keyword>
<evidence type="ECO:0000256" key="5">
    <source>
        <dbReference type="ARBA" id="ARBA00023027"/>
    </source>
</evidence>
<dbReference type="InterPro" id="IPR044974">
    <property type="entry name" value="Disease_R_plants"/>
</dbReference>
<dbReference type="PROSITE" id="PS50104">
    <property type="entry name" value="TIR"/>
    <property type="match status" value="1"/>
</dbReference>
<dbReference type="Pfam" id="PF00931">
    <property type="entry name" value="NB-ARC"/>
    <property type="match status" value="1"/>
</dbReference>
<proteinExistence type="predicted"/>
<dbReference type="InterPro" id="IPR002182">
    <property type="entry name" value="NB-ARC"/>
</dbReference>
<evidence type="ECO:0000256" key="6">
    <source>
        <dbReference type="ARBA" id="ARBA00047304"/>
    </source>
</evidence>
<keyword evidence="4" id="KW-0378">Hydrolase</keyword>
<evidence type="ECO:0000313" key="9">
    <source>
        <dbReference type="Proteomes" id="UP001359559"/>
    </source>
</evidence>
<evidence type="ECO:0000256" key="2">
    <source>
        <dbReference type="ARBA" id="ARBA00022614"/>
    </source>
</evidence>
<dbReference type="Pfam" id="PF01582">
    <property type="entry name" value="TIR"/>
    <property type="match status" value="1"/>
</dbReference>
<dbReference type="Pfam" id="PF23282">
    <property type="entry name" value="WHD_ROQ1"/>
    <property type="match status" value="1"/>
</dbReference>
<dbReference type="InterPro" id="IPR058192">
    <property type="entry name" value="WHD_ROQ1-like"/>
</dbReference>
<accession>A0AAN9KEY7</accession>
<dbReference type="PANTHER" id="PTHR11017">
    <property type="entry name" value="LEUCINE-RICH REPEAT-CONTAINING PROTEIN"/>
    <property type="match status" value="1"/>
</dbReference>
<dbReference type="GO" id="GO:0043531">
    <property type="term" value="F:ADP binding"/>
    <property type="evidence" value="ECO:0007669"/>
    <property type="project" value="InterPro"/>
</dbReference>
<dbReference type="FunFam" id="3.80.10.10:FF:000386">
    <property type="entry name" value="Disease resistance protein RPS4"/>
    <property type="match status" value="1"/>
</dbReference>
<keyword evidence="3" id="KW-0677">Repeat</keyword>
<dbReference type="PRINTS" id="PR00364">
    <property type="entry name" value="DISEASERSIST"/>
</dbReference>
<dbReference type="GO" id="GO:0007165">
    <property type="term" value="P:signal transduction"/>
    <property type="evidence" value="ECO:0007669"/>
    <property type="project" value="InterPro"/>
</dbReference>
<dbReference type="PANTHER" id="PTHR11017:SF243">
    <property type="entry name" value="ADP-RIBOSYL CYCLASE_CYCLIC ADP-RIBOSE HYDROLASE"/>
    <property type="match status" value="1"/>
</dbReference>
<dbReference type="SUPFAM" id="SSF52540">
    <property type="entry name" value="P-loop containing nucleoside triphosphate hydrolases"/>
    <property type="match status" value="1"/>
</dbReference>
<keyword evidence="2" id="KW-0433">Leucine-rich repeat</keyword>
<dbReference type="Pfam" id="PF07725">
    <property type="entry name" value="LRR_3"/>
    <property type="match status" value="1"/>
</dbReference>
<dbReference type="InterPro" id="IPR042197">
    <property type="entry name" value="Apaf_helical"/>
</dbReference>
<dbReference type="Gene3D" id="1.10.8.430">
    <property type="entry name" value="Helical domain of apoptotic protease-activating factors"/>
    <property type="match status" value="1"/>
</dbReference>
<organism evidence="8 9">
    <name type="scientific">Clitoria ternatea</name>
    <name type="common">Butterfly pea</name>
    <dbReference type="NCBI Taxonomy" id="43366"/>
    <lineage>
        <taxon>Eukaryota</taxon>
        <taxon>Viridiplantae</taxon>
        <taxon>Streptophyta</taxon>
        <taxon>Embryophyta</taxon>
        <taxon>Tracheophyta</taxon>
        <taxon>Spermatophyta</taxon>
        <taxon>Magnoliopsida</taxon>
        <taxon>eudicotyledons</taxon>
        <taxon>Gunneridae</taxon>
        <taxon>Pentapetalae</taxon>
        <taxon>rosids</taxon>
        <taxon>fabids</taxon>
        <taxon>Fabales</taxon>
        <taxon>Fabaceae</taxon>
        <taxon>Papilionoideae</taxon>
        <taxon>50 kb inversion clade</taxon>
        <taxon>NPAAA clade</taxon>
        <taxon>indigoferoid/millettioid clade</taxon>
        <taxon>Phaseoleae</taxon>
        <taxon>Clitoria</taxon>
    </lineage>
</organism>
<dbReference type="Proteomes" id="UP001359559">
    <property type="component" value="Unassembled WGS sequence"/>
</dbReference>
<dbReference type="InterPro" id="IPR032675">
    <property type="entry name" value="LRR_dom_sf"/>
</dbReference>
<protein>
    <recommendedName>
        <fullName evidence="1">ADP-ribosyl cyclase/cyclic ADP-ribose hydrolase</fullName>
        <ecNumber evidence="1">3.2.2.6</ecNumber>
    </recommendedName>
</protein>
<evidence type="ECO:0000256" key="4">
    <source>
        <dbReference type="ARBA" id="ARBA00022801"/>
    </source>
</evidence>
<dbReference type="InterPro" id="IPR011713">
    <property type="entry name" value="Leu-rich_rpt_3"/>
</dbReference>
<dbReference type="SUPFAM" id="SSF52200">
    <property type="entry name" value="Toll/Interleukin receptor TIR domain"/>
    <property type="match status" value="1"/>
</dbReference>
<evidence type="ECO:0000259" key="7">
    <source>
        <dbReference type="PROSITE" id="PS50104"/>
    </source>
</evidence>
<dbReference type="FunFam" id="1.10.8.430:FF:000002">
    <property type="entry name" value="Disease resistance protein (TIR-NBS-LRR class)"/>
    <property type="match status" value="1"/>
</dbReference>